<proteinExistence type="predicted"/>
<comment type="caution">
    <text evidence="3">The sequence shown here is derived from an EMBL/GenBank/DDBJ whole genome shotgun (WGS) entry which is preliminary data.</text>
</comment>
<dbReference type="InterPro" id="IPR038087">
    <property type="entry name" value="RNAP_delta_N_dom_sf"/>
</dbReference>
<dbReference type="PROSITE" id="PS51913">
    <property type="entry name" value="HTH_HARE"/>
    <property type="match status" value="1"/>
</dbReference>
<name>A0A2M7H1B5_9BACT</name>
<dbReference type="Pfam" id="PF04545">
    <property type="entry name" value="Sigma70_r4"/>
    <property type="match status" value="1"/>
</dbReference>
<dbReference type="InterPro" id="IPR050239">
    <property type="entry name" value="Sigma-70_RNA_pol_init_factors"/>
</dbReference>
<evidence type="ECO:0000256" key="1">
    <source>
        <dbReference type="ARBA" id="ARBA00023163"/>
    </source>
</evidence>
<dbReference type="AlphaFoldDB" id="A0A2M7H1B5"/>
<keyword evidence="1" id="KW-0804">Transcription</keyword>
<sequence>MLSLAINNLIRDLKPRQKEILACRFGLAEEKKETLAGIGERYNITRERVRQLEKNALDYVRENLEKEKSVKDFLEIITDHLDGFGGLRKDDLFVPEIKSALNDKKLHHWHLRFFSEVSGEFFYKPADRDFYGFWYFDENDINKAGSFFSELEKMVANKKADLLENKNFNDYLLKVAKNKKISDAAGSNYLLISKKFGENPYGDFGLNEWEEINPKTINSKAYLVLKKNGQPLHFSELADKINEVGFDGRLAQKQTVHNELIKDPRFVLVGRGTYALYEKK</sequence>
<dbReference type="InterPro" id="IPR007759">
    <property type="entry name" value="Asxl_HARE-HTH"/>
</dbReference>
<dbReference type="InterPro" id="IPR000943">
    <property type="entry name" value="RNA_pol_sigma70"/>
</dbReference>
<evidence type="ECO:0000313" key="3">
    <source>
        <dbReference type="EMBL" id="PIW34921.1"/>
    </source>
</evidence>
<dbReference type="Gene3D" id="1.10.10.10">
    <property type="entry name" value="Winged helix-like DNA-binding domain superfamily/Winged helix DNA-binding domain"/>
    <property type="match status" value="1"/>
</dbReference>
<evidence type="ECO:0000259" key="2">
    <source>
        <dbReference type="PROSITE" id="PS51913"/>
    </source>
</evidence>
<dbReference type="Proteomes" id="UP000230215">
    <property type="component" value="Unassembled WGS sequence"/>
</dbReference>
<dbReference type="PANTHER" id="PTHR30603:SF47">
    <property type="entry name" value="RNA POLYMERASE SIGMA FACTOR SIGD, CHLOROPLASTIC"/>
    <property type="match status" value="1"/>
</dbReference>
<dbReference type="InterPro" id="IPR007630">
    <property type="entry name" value="RNA_pol_sigma70_r4"/>
</dbReference>
<gene>
    <name evidence="3" type="ORF">COW25_01730</name>
</gene>
<dbReference type="EMBL" id="PFGB01000056">
    <property type="protein sequence ID" value="PIW34921.1"/>
    <property type="molecule type" value="Genomic_DNA"/>
</dbReference>
<dbReference type="Gene3D" id="1.10.10.1250">
    <property type="entry name" value="RNA polymerase, subunit delta, N-terminal domain"/>
    <property type="match status" value="1"/>
</dbReference>
<reference evidence="4" key="1">
    <citation type="submission" date="2017-09" db="EMBL/GenBank/DDBJ databases">
        <title>Depth-based differentiation of microbial function through sediment-hosted aquifers and enrichment of novel symbionts in the deep terrestrial subsurface.</title>
        <authorList>
            <person name="Probst A.J."/>
            <person name="Ladd B."/>
            <person name="Jarett J.K."/>
            <person name="Geller-Mcgrath D.E."/>
            <person name="Sieber C.M.K."/>
            <person name="Emerson J.B."/>
            <person name="Anantharaman K."/>
            <person name="Thomas B.C."/>
            <person name="Malmstrom R."/>
            <person name="Stieglmeier M."/>
            <person name="Klingl A."/>
            <person name="Woyke T."/>
            <person name="Ryan C.M."/>
            <person name="Banfield J.F."/>
        </authorList>
    </citation>
    <scope>NUCLEOTIDE SEQUENCE [LARGE SCALE GENOMIC DNA]</scope>
</reference>
<dbReference type="PANTHER" id="PTHR30603">
    <property type="entry name" value="RNA POLYMERASE SIGMA FACTOR RPO"/>
    <property type="match status" value="1"/>
</dbReference>
<dbReference type="GO" id="GO:0003700">
    <property type="term" value="F:DNA-binding transcription factor activity"/>
    <property type="evidence" value="ECO:0007669"/>
    <property type="project" value="InterPro"/>
</dbReference>
<dbReference type="Pfam" id="PF05066">
    <property type="entry name" value="HARE-HTH"/>
    <property type="match status" value="1"/>
</dbReference>
<evidence type="ECO:0000313" key="4">
    <source>
        <dbReference type="Proteomes" id="UP000230215"/>
    </source>
</evidence>
<protein>
    <recommendedName>
        <fullName evidence="2">HTH HARE-type domain-containing protein</fullName>
    </recommendedName>
</protein>
<organism evidence="3 4">
    <name type="scientific">Candidatus Nealsonbacteria bacterium CG15_BIG_FIL_POST_REV_8_21_14_020_37_12</name>
    <dbReference type="NCBI Taxonomy" id="1974716"/>
    <lineage>
        <taxon>Bacteria</taxon>
        <taxon>Candidatus Nealsoniibacteriota</taxon>
    </lineage>
</organism>
<accession>A0A2M7H1B5</accession>
<feature type="domain" description="HTH HARE-type" evidence="2">
    <location>
        <begin position="215"/>
        <end position="279"/>
    </location>
</feature>
<dbReference type="InterPro" id="IPR036388">
    <property type="entry name" value="WH-like_DNA-bd_sf"/>
</dbReference>
<dbReference type="InterPro" id="IPR013324">
    <property type="entry name" value="RNA_pol_sigma_r3/r4-like"/>
</dbReference>
<dbReference type="GO" id="GO:0006352">
    <property type="term" value="P:DNA-templated transcription initiation"/>
    <property type="evidence" value="ECO:0007669"/>
    <property type="project" value="InterPro"/>
</dbReference>
<dbReference type="PRINTS" id="PR00046">
    <property type="entry name" value="SIGMA70FCT"/>
</dbReference>
<dbReference type="SUPFAM" id="SSF88659">
    <property type="entry name" value="Sigma3 and sigma4 domains of RNA polymerase sigma factors"/>
    <property type="match status" value="1"/>
</dbReference>